<dbReference type="InterPro" id="IPR002523">
    <property type="entry name" value="MgTranspt_CorA/ZnTranspt_ZntB"/>
</dbReference>
<dbReference type="Pfam" id="PF01544">
    <property type="entry name" value="CorA"/>
    <property type="match status" value="1"/>
</dbReference>
<dbReference type="Proteomes" id="UP000053317">
    <property type="component" value="Unassembled WGS sequence"/>
</dbReference>
<accession>A0A0G2ED76</accession>
<gene>
    <name evidence="6" type="ORF">UCRPC4_g04215</name>
</gene>
<dbReference type="OrthoDB" id="341259at2759"/>
<dbReference type="AlphaFoldDB" id="A0A0G2ED76"/>
<evidence type="ECO:0000313" key="7">
    <source>
        <dbReference type="Proteomes" id="UP000053317"/>
    </source>
</evidence>
<dbReference type="PANTHER" id="PTHR47685:SF1">
    <property type="entry name" value="MAGNESIUM TRANSPORT PROTEIN CORA"/>
    <property type="match status" value="1"/>
</dbReference>
<evidence type="ECO:0000256" key="2">
    <source>
        <dbReference type="ARBA" id="ARBA00022692"/>
    </source>
</evidence>
<dbReference type="GO" id="GO:0016020">
    <property type="term" value="C:membrane"/>
    <property type="evidence" value="ECO:0007669"/>
    <property type="project" value="UniProtKB-SubCell"/>
</dbReference>
<keyword evidence="7" id="KW-1185">Reference proteome</keyword>
<dbReference type="SUPFAM" id="SSF144083">
    <property type="entry name" value="Magnesium transport protein CorA, transmembrane region"/>
    <property type="match status" value="1"/>
</dbReference>
<organism evidence="6 7">
    <name type="scientific">Phaeomoniella chlamydospora</name>
    <name type="common">Phaeoacremonium chlamydosporum</name>
    <dbReference type="NCBI Taxonomy" id="158046"/>
    <lineage>
        <taxon>Eukaryota</taxon>
        <taxon>Fungi</taxon>
        <taxon>Dikarya</taxon>
        <taxon>Ascomycota</taxon>
        <taxon>Pezizomycotina</taxon>
        <taxon>Eurotiomycetes</taxon>
        <taxon>Chaetothyriomycetidae</taxon>
        <taxon>Phaeomoniellales</taxon>
        <taxon>Phaeomoniellaceae</taxon>
        <taxon>Phaeomoniella</taxon>
    </lineage>
</organism>
<proteinExistence type="predicted"/>
<comment type="subcellular location">
    <subcellularLocation>
        <location evidence="1">Membrane</location>
        <topology evidence="1">Multi-pass membrane protein</topology>
    </subcellularLocation>
</comment>
<reference evidence="6 7" key="1">
    <citation type="submission" date="2015-05" db="EMBL/GenBank/DDBJ databases">
        <title>Distinctive expansion of gene families associated with plant cell wall degradation and secondary metabolism in the genomes of grapevine trunk pathogens.</title>
        <authorList>
            <person name="Lawrence D.P."/>
            <person name="Travadon R."/>
            <person name="Rolshausen P.E."/>
            <person name="Baumgartner K."/>
        </authorList>
    </citation>
    <scope>NUCLEOTIDE SEQUENCE [LARGE SCALE GENOMIC DNA]</scope>
    <source>
        <strain evidence="6">UCRPC4</strain>
    </source>
</reference>
<keyword evidence="3 5" id="KW-1133">Transmembrane helix</keyword>
<feature type="transmembrane region" description="Helical" evidence="5">
    <location>
        <begin position="449"/>
        <end position="471"/>
    </location>
</feature>
<comment type="caution">
    <text evidence="6">The sequence shown here is derived from an EMBL/GenBank/DDBJ whole genome shotgun (WGS) entry which is preliminary data.</text>
</comment>
<protein>
    <submittedName>
        <fullName evidence="6">Putative ankyrin repeat protein</fullName>
    </submittedName>
</protein>
<evidence type="ECO:0000313" key="6">
    <source>
        <dbReference type="EMBL" id="KKY20226.1"/>
    </source>
</evidence>
<dbReference type="PANTHER" id="PTHR47685">
    <property type="entry name" value="MAGNESIUM TRANSPORT PROTEIN CORA"/>
    <property type="match status" value="1"/>
</dbReference>
<dbReference type="EMBL" id="LCWF01000099">
    <property type="protein sequence ID" value="KKY20226.1"/>
    <property type="molecule type" value="Genomic_DNA"/>
</dbReference>
<keyword evidence="4 5" id="KW-0472">Membrane</keyword>
<reference evidence="6 7" key="2">
    <citation type="submission" date="2015-05" db="EMBL/GenBank/DDBJ databases">
        <authorList>
            <person name="Morales-Cruz A."/>
            <person name="Amrine K.C."/>
            <person name="Cantu D."/>
        </authorList>
    </citation>
    <scope>NUCLEOTIDE SEQUENCE [LARGE SCALE GENOMIC DNA]</scope>
    <source>
        <strain evidence="6">UCRPC4</strain>
    </source>
</reference>
<dbReference type="Gene3D" id="1.20.58.340">
    <property type="entry name" value="Magnesium transport protein CorA, transmembrane region"/>
    <property type="match status" value="1"/>
</dbReference>
<evidence type="ECO:0000256" key="3">
    <source>
        <dbReference type="ARBA" id="ARBA00022989"/>
    </source>
</evidence>
<sequence>MFVREPDVTATKHATILDIDPDSRNPRDGMIAKKPTVDDLLCHGPSQIMGGIKGHRPRLRWIHLRSNCMSWIEDLMDKIVEERNIPRLNNYSQRPSTPTKVNPLLRKDLWAHLFHGKASDQIQSRFMGPACAQFSIDLDDEQSDSSHGSTDNRIKPTLTANFSKGTCITRHLRCMTDALSIRPITITLRFTAEIASEKDAKLLVVDQLWLWVIRGVESAGEEGEEMIPDLVITSFPGRFDGLYDSADVYHGIIEHLERGLEPPLRNANDLVSVIIEHCTGVFFQRQLEPDKWFVEFFAAAIGSIRSKQKSAFAKFCASTYRLEALQSNQASLIEISRRLEDPSFSIGAETELFRDIKDIIDELGCIDYILGRQEDVIQSLTRQRKSRSLKIVSEMVQERRNTWAGIAKTARSVYNEIQAQMDLKQKQSSLAEARTNRYQVEDSTRHGRIMLLFTVVTIIFLPMSFLATWFGMNIKGTSDNAQLGLGVIAALIFPISIVIAMVALAFAFSQRLRDWFASWIERIMDRTLRVLRIHGRNGVDQTSFDRTSRDRRRPPRFDVRMRRLTDFGAEDDSVRIEEDQFADGMV</sequence>
<dbReference type="GO" id="GO:0046873">
    <property type="term" value="F:metal ion transmembrane transporter activity"/>
    <property type="evidence" value="ECO:0007669"/>
    <property type="project" value="InterPro"/>
</dbReference>
<dbReference type="InterPro" id="IPR050829">
    <property type="entry name" value="CorA_MIT"/>
</dbReference>
<evidence type="ECO:0000256" key="4">
    <source>
        <dbReference type="ARBA" id="ARBA00023136"/>
    </source>
</evidence>
<evidence type="ECO:0000256" key="5">
    <source>
        <dbReference type="SAM" id="Phobius"/>
    </source>
</evidence>
<dbReference type="InterPro" id="IPR045863">
    <property type="entry name" value="CorA_TM1_TM2"/>
</dbReference>
<evidence type="ECO:0000256" key="1">
    <source>
        <dbReference type="ARBA" id="ARBA00004141"/>
    </source>
</evidence>
<feature type="transmembrane region" description="Helical" evidence="5">
    <location>
        <begin position="483"/>
        <end position="508"/>
    </location>
</feature>
<name>A0A0G2ED76_PHACM</name>
<keyword evidence="2 5" id="KW-0812">Transmembrane</keyword>